<keyword evidence="8 14" id="KW-1133">Transmembrane helix</keyword>
<dbReference type="GO" id="GO:0009252">
    <property type="term" value="P:peptidoglycan biosynthetic process"/>
    <property type="evidence" value="ECO:0007669"/>
    <property type="project" value="UniProtKB-KW"/>
</dbReference>
<evidence type="ECO:0000256" key="9">
    <source>
        <dbReference type="ARBA" id="ARBA00023136"/>
    </source>
</evidence>
<comment type="caution">
    <text evidence="15">The sequence shown here is derived from an EMBL/GenBank/DDBJ whole genome shotgun (WGS) entry which is preliminary data.</text>
</comment>
<protein>
    <recommendedName>
        <fullName evidence="4 14">Undecaprenyl-diphosphatase</fullName>
        <ecNumber evidence="3 14">3.6.1.27</ecNumber>
    </recommendedName>
    <alternativeName>
        <fullName evidence="12 14">Bacitracin resistance protein</fullName>
    </alternativeName>
    <alternativeName>
        <fullName evidence="11 14">Undecaprenyl pyrophosphate phosphatase</fullName>
    </alternativeName>
</protein>
<evidence type="ECO:0000256" key="13">
    <source>
        <dbReference type="ARBA" id="ARBA00047594"/>
    </source>
</evidence>
<feature type="transmembrane region" description="Helical" evidence="14">
    <location>
        <begin position="107"/>
        <end position="126"/>
    </location>
</feature>
<evidence type="ECO:0000256" key="8">
    <source>
        <dbReference type="ARBA" id="ARBA00022989"/>
    </source>
</evidence>
<dbReference type="PANTHER" id="PTHR30622:SF4">
    <property type="entry name" value="UNDECAPRENYL-DIPHOSPHATASE"/>
    <property type="match status" value="1"/>
</dbReference>
<keyword evidence="6 14" id="KW-0812">Transmembrane</keyword>
<evidence type="ECO:0000313" key="15">
    <source>
        <dbReference type="EMBL" id="HGV97057.1"/>
    </source>
</evidence>
<dbReference type="Pfam" id="PF02673">
    <property type="entry name" value="BacA"/>
    <property type="match status" value="1"/>
</dbReference>
<dbReference type="GO" id="GO:0046677">
    <property type="term" value="P:response to antibiotic"/>
    <property type="evidence" value="ECO:0007669"/>
    <property type="project" value="UniProtKB-UniRule"/>
</dbReference>
<comment type="similarity">
    <text evidence="2 14">Belongs to the UppP family.</text>
</comment>
<evidence type="ECO:0000256" key="5">
    <source>
        <dbReference type="ARBA" id="ARBA00022475"/>
    </source>
</evidence>
<accession>A0A7C4XK06</accession>
<evidence type="ECO:0000256" key="6">
    <source>
        <dbReference type="ARBA" id="ARBA00022692"/>
    </source>
</evidence>
<keyword evidence="14" id="KW-0961">Cell wall biogenesis/degradation</keyword>
<evidence type="ECO:0000256" key="1">
    <source>
        <dbReference type="ARBA" id="ARBA00004651"/>
    </source>
</evidence>
<comment type="subcellular location">
    <subcellularLocation>
        <location evidence="1 14">Cell membrane</location>
        <topology evidence="1 14">Multi-pass membrane protein</topology>
    </subcellularLocation>
</comment>
<dbReference type="GO" id="GO:0005886">
    <property type="term" value="C:plasma membrane"/>
    <property type="evidence" value="ECO:0007669"/>
    <property type="project" value="UniProtKB-SubCell"/>
</dbReference>
<evidence type="ECO:0000256" key="10">
    <source>
        <dbReference type="ARBA" id="ARBA00023251"/>
    </source>
</evidence>
<feature type="transmembrane region" description="Helical" evidence="14">
    <location>
        <begin position="77"/>
        <end position="95"/>
    </location>
</feature>
<dbReference type="AlphaFoldDB" id="A0A7C4XK06"/>
<feature type="transmembrane region" description="Helical" evidence="14">
    <location>
        <begin position="38"/>
        <end position="57"/>
    </location>
</feature>
<comment type="catalytic activity">
    <reaction evidence="13 14">
        <text>di-trans,octa-cis-undecaprenyl diphosphate + H2O = di-trans,octa-cis-undecaprenyl phosphate + phosphate + H(+)</text>
        <dbReference type="Rhea" id="RHEA:28094"/>
        <dbReference type="ChEBI" id="CHEBI:15377"/>
        <dbReference type="ChEBI" id="CHEBI:15378"/>
        <dbReference type="ChEBI" id="CHEBI:43474"/>
        <dbReference type="ChEBI" id="CHEBI:58405"/>
        <dbReference type="ChEBI" id="CHEBI:60392"/>
        <dbReference type="EC" id="3.6.1.27"/>
    </reaction>
</comment>
<keyword evidence="7 14" id="KW-0378">Hydrolase</keyword>
<proteinExistence type="inferred from homology"/>
<feature type="transmembrane region" description="Helical" evidence="14">
    <location>
        <begin position="203"/>
        <end position="224"/>
    </location>
</feature>
<feature type="transmembrane region" description="Helical" evidence="14">
    <location>
        <begin position="174"/>
        <end position="191"/>
    </location>
</feature>
<sequence length="250" mass="27653">MIKIIVLGILQGLTEFLPISSSGHLAILEKLWAIKESAALTVALHFGTLLSTLIYFIKPIGEIIKGVVKMKSDSLRYLLYILLGNIPAGLFALVFKERIEESFNDLKLVFIFLGLTGVILLLTRIIKLGNKEVGMKEAFIVGIAQMFSVFPGFSRSGLTISAGLFSNLSPTSAFQFSFLLSLPAILGANILELRKITSFDEPIFLIFGVILSFIFGILSLKLLRKMVQKNFYIFGFYCLLISIIFLIGSV</sequence>
<dbReference type="GO" id="GO:0050380">
    <property type="term" value="F:undecaprenyl-diphosphatase activity"/>
    <property type="evidence" value="ECO:0007669"/>
    <property type="project" value="UniProtKB-UniRule"/>
</dbReference>
<keyword evidence="14" id="KW-0133">Cell shape</keyword>
<comment type="miscellaneous">
    <text evidence="14">Bacitracin is thought to be involved in the inhibition of peptidoglycan synthesis by sequestering undecaprenyl diphosphate, thereby reducing the pool of lipid carrier available.</text>
</comment>
<evidence type="ECO:0000256" key="11">
    <source>
        <dbReference type="ARBA" id="ARBA00032707"/>
    </source>
</evidence>
<dbReference type="GO" id="GO:0008360">
    <property type="term" value="P:regulation of cell shape"/>
    <property type="evidence" value="ECO:0007669"/>
    <property type="project" value="UniProtKB-KW"/>
</dbReference>
<evidence type="ECO:0000256" key="14">
    <source>
        <dbReference type="HAMAP-Rule" id="MF_01006"/>
    </source>
</evidence>
<gene>
    <name evidence="14" type="primary">uppP</name>
    <name evidence="15" type="ORF">ENV60_02030</name>
</gene>
<dbReference type="HAMAP" id="MF_01006">
    <property type="entry name" value="Undec_diphosphatase"/>
    <property type="match status" value="1"/>
</dbReference>
<name>A0A7C4XK06_UNCW3</name>
<evidence type="ECO:0000256" key="4">
    <source>
        <dbReference type="ARBA" id="ARBA00021581"/>
    </source>
</evidence>
<keyword evidence="5 14" id="KW-1003">Cell membrane</keyword>
<evidence type="ECO:0000256" key="7">
    <source>
        <dbReference type="ARBA" id="ARBA00022801"/>
    </source>
</evidence>
<feature type="transmembrane region" description="Helical" evidence="14">
    <location>
        <begin position="230"/>
        <end position="248"/>
    </location>
</feature>
<comment type="function">
    <text evidence="14">Catalyzes the dephosphorylation of undecaprenyl diphosphate (UPP). Confers resistance to bacitracin.</text>
</comment>
<evidence type="ECO:0000256" key="2">
    <source>
        <dbReference type="ARBA" id="ARBA00010621"/>
    </source>
</evidence>
<evidence type="ECO:0000256" key="12">
    <source>
        <dbReference type="ARBA" id="ARBA00032932"/>
    </source>
</evidence>
<dbReference type="PANTHER" id="PTHR30622">
    <property type="entry name" value="UNDECAPRENYL-DIPHOSPHATASE"/>
    <property type="match status" value="1"/>
</dbReference>
<dbReference type="EC" id="3.6.1.27" evidence="3 14"/>
<dbReference type="InterPro" id="IPR003824">
    <property type="entry name" value="UppP"/>
</dbReference>
<keyword evidence="9 14" id="KW-0472">Membrane</keyword>
<reference evidence="15" key="1">
    <citation type="journal article" date="2020" name="mSystems">
        <title>Genome- and Community-Level Interaction Insights into Carbon Utilization and Element Cycling Functions of Hydrothermarchaeota in Hydrothermal Sediment.</title>
        <authorList>
            <person name="Zhou Z."/>
            <person name="Liu Y."/>
            <person name="Xu W."/>
            <person name="Pan J."/>
            <person name="Luo Z.H."/>
            <person name="Li M."/>
        </authorList>
    </citation>
    <scope>NUCLEOTIDE SEQUENCE [LARGE SCALE GENOMIC DNA]</scope>
    <source>
        <strain evidence="15">SpSt-774</strain>
    </source>
</reference>
<keyword evidence="10 14" id="KW-0046">Antibiotic resistance</keyword>
<dbReference type="GO" id="GO:0071555">
    <property type="term" value="P:cell wall organization"/>
    <property type="evidence" value="ECO:0007669"/>
    <property type="project" value="UniProtKB-KW"/>
</dbReference>
<organism evidence="15">
    <name type="scientific">candidate division WOR-3 bacterium</name>
    <dbReference type="NCBI Taxonomy" id="2052148"/>
    <lineage>
        <taxon>Bacteria</taxon>
        <taxon>Bacteria division WOR-3</taxon>
    </lineage>
</organism>
<keyword evidence="14" id="KW-0573">Peptidoglycan synthesis</keyword>
<evidence type="ECO:0000256" key="3">
    <source>
        <dbReference type="ARBA" id="ARBA00012374"/>
    </source>
</evidence>
<dbReference type="EMBL" id="DTGZ01000039">
    <property type="protein sequence ID" value="HGV97057.1"/>
    <property type="molecule type" value="Genomic_DNA"/>
</dbReference>